<evidence type="ECO:0000256" key="2">
    <source>
        <dbReference type="ARBA" id="ARBA00022801"/>
    </source>
</evidence>
<dbReference type="PANTHER" id="PTHR42715">
    <property type="entry name" value="BETA-GLUCOSIDASE"/>
    <property type="match status" value="1"/>
</dbReference>
<dbReference type="FunFam" id="2.60.40.10:FF:000495">
    <property type="entry name" value="Periplasmic beta-glucosidase"/>
    <property type="match status" value="1"/>
</dbReference>
<dbReference type="InterPro" id="IPR026891">
    <property type="entry name" value="Fn3-like"/>
</dbReference>
<name>A0A9J6RCE7_9BACI</name>
<evidence type="ECO:0000313" key="6">
    <source>
        <dbReference type="Proteomes" id="UP001084197"/>
    </source>
</evidence>
<keyword evidence="2" id="KW-0378">Hydrolase</keyword>
<evidence type="ECO:0000256" key="1">
    <source>
        <dbReference type="ARBA" id="ARBA00005336"/>
    </source>
</evidence>
<evidence type="ECO:0000256" key="3">
    <source>
        <dbReference type="SAM" id="Phobius"/>
    </source>
</evidence>
<feature type="domain" description="Fibronectin type III-like" evidence="4">
    <location>
        <begin position="139"/>
        <end position="209"/>
    </location>
</feature>
<dbReference type="SUPFAM" id="SSF52279">
    <property type="entry name" value="Beta-D-glucan exohydrolase, C-terminal domain"/>
    <property type="match status" value="1"/>
</dbReference>
<evidence type="ECO:0000313" key="5">
    <source>
        <dbReference type="EMBL" id="MCZ0703215.1"/>
    </source>
</evidence>
<dbReference type="Gene3D" id="3.40.50.1700">
    <property type="entry name" value="Glycoside hydrolase family 3 C-terminal domain"/>
    <property type="match status" value="1"/>
</dbReference>
<dbReference type="Pfam" id="PF01915">
    <property type="entry name" value="Glyco_hydro_3_C"/>
    <property type="match status" value="1"/>
</dbReference>
<dbReference type="GO" id="GO:0005975">
    <property type="term" value="P:carbohydrate metabolic process"/>
    <property type="evidence" value="ECO:0007669"/>
    <property type="project" value="InterPro"/>
</dbReference>
<dbReference type="GO" id="GO:0008422">
    <property type="term" value="F:beta-glucosidase activity"/>
    <property type="evidence" value="ECO:0007669"/>
    <property type="project" value="UniProtKB-ARBA"/>
</dbReference>
<organism evidence="5 6">
    <name type="scientific">Natronobacillus azotifigens</name>
    <dbReference type="NCBI Taxonomy" id="472978"/>
    <lineage>
        <taxon>Bacteria</taxon>
        <taxon>Bacillati</taxon>
        <taxon>Bacillota</taxon>
        <taxon>Bacilli</taxon>
        <taxon>Bacillales</taxon>
        <taxon>Bacillaceae</taxon>
        <taxon>Natronobacillus</taxon>
    </lineage>
</organism>
<keyword evidence="3" id="KW-0812">Transmembrane</keyword>
<dbReference type="Pfam" id="PF14310">
    <property type="entry name" value="Fn3-like"/>
    <property type="match status" value="1"/>
</dbReference>
<dbReference type="InterPro" id="IPR002772">
    <property type="entry name" value="Glyco_hydro_3_C"/>
</dbReference>
<dbReference type="AlphaFoldDB" id="A0A9J6RCE7"/>
<dbReference type="PANTHER" id="PTHR42715:SF10">
    <property type="entry name" value="BETA-GLUCOSIDASE"/>
    <property type="match status" value="1"/>
</dbReference>
<dbReference type="InterPro" id="IPR050288">
    <property type="entry name" value="Cellulose_deg_GH3"/>
</dbReference>
<dbReference type="EMBL" id="JAPRAT010000014">
    <property type="protein sequence ID" value="MCZ0703215.1"/>
    <property type="molecule type" value="Genomic_DNA"/>
</dbReference>
<reference evidence="5" key="1">
    <citation type="submission" date="2022-11" db="EMBL/GenBank/DDBJ databases">
        <title>WGS of Natronobacillus azotifigens 24KS-1, an anaerobic diazotrophic haloalkaliphile from soda-rich habitats.</title>
        <authorList>
            <person name="Sorokin D.Y."/>
            <person name="Merkel A.Y."/>
        </authorList>
    </citation>
    <scope>NUCLEOTIDE SEQUENCE</scope>
    <source>
        <strain evidence="5">24KS-1</strain>
    </source>
</reference>
<keyword evidence="3" id="KW-1133">Transmembrane helix</keyword>
<dbReference type="RefSeq" id="WP_268780032.1">
    <property type="nucleotide sequence ID" value="NZ_JAPRAT010000014.1"/>
</dbReference>
<sequence>MNQVNENIIVVLSCGSEVKMPWVNQTKGLLHGYLSGQAGAKAMLKIITGLVNPSGKLAESYPIKYEDTPTYHYFPGKEVSVEYREAQFIGYRYYDTNNIPVRYPFGYGLSYTSFSYDIKVAHNRVEFTLTNTGKQAGKEIAQLYIGSVSNQIFRAKKELKGFSKVFLMPGESKRVSILFNEQTFRYYNVKTSQWEIEENNYQIMIGSSSEEIRLSAELFVKGTTSIMPYEPTKLSPYYNGDITNIADQVFEKLIERKLPQANWNRTQPLDYNDTIAQCQYAKGLFARFIFHALRFVHKFLWKIGKQSTANLIMMSVYHMPFRGYARMTGGAINMPMVGGILMIVNGHFFKGLAHIFKETRKMKKLKKQKKIVSLMNQL</sequence>
<gene>
    <name evidence="5" type="ORF">OWO01_08320</name>
</gene>
<protein>
    <submittedName>
        <fullName evidence="5">Fibronectin type III-like domain-contianing protein</fullName>
    </submittedName>
</protein>
<keyword evidence="3" id="KW-0472">Membrane</keyword>
<comment type="similarity">
    <text evidence="1">Belongs to the glycosyl hydrolase 3 family.</text>
</comment>
<evidence type="ECO:0000259" key="4">
    <source>
        <dbReference type="SMART" id="SM01217"/>
    </source>
</evidence>
<dbReference type="SMART" id="SM01217">
    <property type="entry name" value="Fn3_like"/>
    <property type="match status" value="1"/>
</dbReference>
<feature type="transmembrane region" description="Helical" evidence="3">
    <location>
        <begin position="336"/>
        <end position="356"/>
    </location>
</feature>
<accession>A0A9J6RCE7</accession>
<keyword evidence="6" id="KW-1185">Reference proteome</keyword>
<dbReference type="Gene3D" id="2.60.40.10">
    <property type="entry name" value="Immunoglobulins"/>
    <property type="match status" value="1"/>
</dbReference>
<dbReference type="InterPro" id="IPR013783">
    <property type="entry name" value="Ig-like_fold"/>
</dbReference>
<dbReference type="InterPro" id="IPR036881">
    <property type="entry name" value="Glyco_hydro_3_C_sf"/>
</dbReference>
<comment type="caution">
    <text evidence="5">The sequence shown here is derived from an EMBL/GenBank/DDBJ whole genome shotgun (WGS) entry which is preliminary data.</text>
</comment>
<dbReference type="Proteomes" id="UP001084197">
    <property type="component" value="Unassembled WGS sequence"/>
</dbReference>
<proteinExistence type="inferred from homology"/>